<keyword evidence="4" id="KW-1003">Cell membrane</keyword>
<evidence type="ECO:0000256" key="8">
    <source>
        <dbReference type="ARBA" id="ARBA00023136"/>
    </source>
</evidence>
<comment type="subcellular location">
    <subcellularLocation>
        <location evidence="1">Cell inner membrane</location>
        <topology evidence="1">Multi-pass membrane protein</topology>
    </subcellularLocation>
    <subcellularLocation>
        <location evidence="9">Cell membrane</location>
        <topology evidence="9">Multi-pass membrane protein</topology>
    </subcellularLocation>
</comment>
<dbReference type="EMBL" id="PFJK01000147">
    <property type="protein sequence ID" value="PIX77328.1"/>
    <property type="molecule type" value="Genomic_DNA"/>
</dbReference>
<comment type="similarity">
    <text evidence="2 9">Belongs to the GSP F family.</text>
</comment>
<feature type="domain" description="Type II secretion system protein GspF" evidence="11">
    <location>
        <begin position="70"/>
        <end position="193"/>
    </location>
</feature>
<evidence type="ECO:0000256" key="9">
    <source>
        <dbReference type="RuleBase" id="RU003923"/>
    </source>
</evidence>
<keyword evidence="8 10" id="KW-0472">Membrane</keyword>
<evidence type="ECO:0000256" key="7">
    <source>
        <dbReference type="ARBA" id="ARBA00022989"/>
    </source>
</evidence>
<keyword evidence="7 10" id="KW-1133">Transmembrane helix</keyword>
<dbReference type="PANTHER" id="PTHR30012:SF7">
    <property type="entry name" value="PROTEIN TRANSPORT PROTEIN HOFC HOMOLOG"/>
    <property type="match status" value="1"/>
</dbReference>
<dbReference type="FunFam" id="1.20.81.30:FF:000001">
    <property type="entry name" value="Type II secretion system protein F"/>
    <property type="match status" value="2"/>
</dbReference>
<evidence type="ECO:0000313" key="13">
    <source>
        <dbReference type="Proteomes" id="UP000229703"/>
    </source>
</evidence>
<sequence>MALYRYTARTLEGELINSTMEATEEAEVVKSLRERKLTIVSIAAETKRKRKKTGASWTTTKISLDDLVVFSRQLATMVDAGLPMIQILDILAKQVENKGFRVIIGKIRDEVSTGNNLSEALEKHPKVFSSLYVNMVRAGEASGALDDILDRLANYLEATNTLRKKIKSAMMYPIAIILVAIVITSFLLLKVIPTFKGIFEGLGGKLPGPTALLLMISDLFRHWFLVILGGVFLAFLAFRFYIHTEKGKFQFDSVSLKLPVFGKLIRKIVVSRFARTLSTLVKSGISILNALEIVGKTSGNKVVERTISDARKNIREGEPISEPLNKSGVFPPMITQMIAVGEETGSLEEMLSKAADFYDAEVDAAVSGLTSLIEPVIMVVLGVVIGGIAVAMLLPIFKISQLVH</sequence>
<evidence type="ECO:0000256" key="1">
    <source>
        <dbReference type="ARBA" id="ARBA00004429"/>
    </source>
</evidence>
<keyword evidence="5" id="KW-0997">Cell inner membrane</keyword>
<dbReference type="GO" id="GO:0015628">
    <property type="term" value="P:protein secretion by the type II secretion system"/>
    <property type="evidence" value="ECO:0007669"/>
    <property type="project" value="TreeGrafter"/>
</dbReference>
<reference evidence="13" key="1">
    <citation type="submission" date="2017-09" db="EMBL/GenBank/DDBJ databases">
        <title>Depth-based differentiation of microbial function through sediment-hosted aquifers and enrichment of novel symbionts in the deep terrestrial subsurface.</title>
        <authorList>
            <person name="Probst A.J."/>
            <person name="Ladd B."/>
            <person name="Jarett J.K."/>
            <person name="Geller-Mcgrath D.E."/>
            <person name="Sieber C.M.K."/>
            <person name="Emerson J.B."/>
            <person name="Anantharaman K."/>
            <person name="Thomas B.C."/>
            <person name="Malmstrom R."/>
            <person name="Stieglmeier M."/>
            <person name="Klingl A."/>
            <person name="Woyke T."/>
            <person name="Ryan C.M."/>
            <person name="Banfield J.F."/>
        </authorList>
    </citation>
    <scope>NUCLEOTIDE SEQUENCE [LARGE SCALE GENOMIC DNA]</scope>
</reference>
<feature type="domain" description="Type II secretion system protein GspF" evidence="11">
    <location>
        <begin position="273"/>
        <end position="395"/>
    </location>
</feature>
<name>A0A2M7M3R0_9BACT</name>
<proteinExistence type="inferred from homology"/>
<dbReference type="InterPro" id="IPR003004">
    <property type="entry name" value="GspF/PilC"/>
</dbReference>
<evidence type="ECO:0000259" key="11">
    <source>
        <dbReference type="Pfam" id="PF00482"/>
    </source>
</evidence>
<dbReference type="InterPro" id="IPR001992">
    <property type="entry name" value="T2SS_GspF/T4SS_PilC_CS"/>
</dbReference>
<dbReference type="GO" id="GO:0005886">
    <property type="term" value="C:plasma membrane"/>
    <property type="evidence" value="ECO:0007669"/>
    <property type="project" value="UniProtKB-SubCell"/>
</dbReference>
<comment type="caution">
    <text evidence="12">The sequence shown here is derived from an EMBL/GenBank/DDBJ whole genome shotgun (WGS) entry which is preliminary data.</text>
</comment>
<evidence type="ECO:0000256" key="5">
    <source>
        <dbReference type="ARBA" id="ARBA00022519"/>
    </source>
</evidence>
<dbReference type="AlphaFoldDB" id="A0A2M7M3R0"/>
<evidence type="ECO:0000256" key="4">
    <source>
        <dbReference type="ARBA" id="ARBA00022475"/>
    </source>
</evidence>
<feature type="transmembrane region" description="Helical" evidence="10">
    <location>
        <begin position="222"/>
        <end position="242"/>
    </location>
</feature>
<dbReference type="InterPro" id="IPR018076">
    <property type="entry name" value="T2SS_GspF_dom"/>
</dbReference>
<evidence type="ECO:0000256" key="2">
    <source>
        <dbReference type="ARBA" id="ARBA00005745"/>
    </source>
</evidence>
<dbReference type="InterPro" id="IPR042094">
    <property type="entry name" value="T2SS_GspF_sf"/>
</dbReference>
<dbReference type="Pfam" id="PF00482">
    <property type="entry name" value="T2SSF"/>
    <property type="match status" value="2"/>
</dbReference>
<evidence type="ECO:0000256" key="3">
    <source>
        <dbReference type="ARBA" id="ARBA00022448"/>
    </source>
</evidence>
<feature type="transmembrane region" description="Helical" evidence="10">
    <location>
        <begin position="376"/>
        <end position="397"/>
    </location>
</feature>
<evidence type="ECO:0000313" key="12">
    <source>
        <dbReference type="EMBL" id="PIX77328.1"/>
    </source>
</evidence>
<keyword evidence="6 9" id="KW-0812">Transmembrane</keyword>
<evidence type="ECO:0000256" key="6">
    <source>
        <dbReference type="ARBA" id="ARBA00022692"/>
    </source>
</evidence>
<dbReference type="PANTHER" id="PTHR30012">
    <property type="entry name" value="GENERAL SECRETION PATHWAY PROTEIN"/>
    <property type="match status" value="1"/>
</dbReference>
<dbReference type="PROSITE" id="PS00874">
    <property type="entry name" value="T2SP_F"/>
    <property type="match status" value="1"/>
</dbReference>
<protein>
    <submittedName>
        <fullName evidence="12">Pilus assembly protein PilC</fullName>
    </submittedName>
</protein>
<gene>
    <name evidence="12" type="ORF">COZ37_03225</name>
</gene>
<accession>A0A2M7M3R0</accession>
<dbReference type="Gene3D" id="1.20.81.30">
    <property type="entry name" value="Type II secretion system (T2SS), domain F"/>
    <property type="match status" value="2"/>
</dbReference>
<keyword evidence="3 9" id="KW-0813">Transport</keyword>
<dbReference type="PRINTS" id="PR00812">
    <property type="entry name" value="BCTERIALGSPF"/>
</dbReference>
<dbReference type="Proteomes" id="UP000229703">
    <property type="component" value="Unassembled WGS sequence"/>
</dbReference>
<evidence type="ECO:0000256" key="10">
    <source>
        <dbReference type="SAM" id="Phobius"/>
    </source>
</evidence>
<organism evidence="12 13">
    <name type="scientific">bacterium (Candidatus Ratteibacteria) CG_4_10_14_3_um_filter_41_18</name>
    <dbReference type="NCBI Taxonomy" id="2014287"/>
    <lineage>
        <taxon>Bacteria</taxon>
        <taxon>Candidatus Ratteibacteria</taxon>
    </lineage>
</organism>
<feature type="transmembrane region" description="Helical" evidence="10">
    <location>
        <begin position="170"/>
        <end position="192"/>
    </location>
</feature>